<organism evidence="3 4">
    <name type="scientific">Streptomyces caeni</name>
    <dbReference type="NCBI Taxonomy" id="2307231"/>
    <lineage>
        <taxon>Bacteria</taxon>
        <taxon>Bacillati</taxon>
        <taxon>Actinomycetota</taxon>
        <taxon>Actinomycetes</taxon>
        <taxon>Kitasatosporales</taxon>
        <taxon>Streptomycetaceae</taxon>
        <taxon>Streptomyces</taxon>
    </lineage>
</organism>
<feature type="domain" description="Transcription regulator PadR C-terminal" evidence="2">
    <location>
        <begin position="91"/>
        <end position="172"/>
    </location>
</feature>
<dbReference type="PANTHER" id="PTHR43252">
    <property type="entry name" value="TRANSCRIPTIONAL REGULATOR YQJI"/>
    <property type="match status" value="1"/>
</dbReference>
<evidence type="ECO:0000313" key="4">
    <source>
        <dbReference type="Proteomes" id="UP001597261"/>
    </source>
</evidence>
<dbReference type="Proteomes" id="UP001597261">
    <property type="component" value="Unassembled WGS sequence"/>
</dbReference>
<evidence type="ECO:0000259" key="2">
    <source>
        <dbReference type="Pfam" id="PF10400"/>
    </source>
</evidence>
<dbReference type="PANTHER" id="PTHR43252:SF2">
    <property type="entry name" value="TRANSCRIPTION REGULATOR, PADR-LIKE FAMILY"/>
    <property type="match status" value="1"/>
</dbReference>
<dbReference type="SUPFAM" id="SSF46785">
    <property type="entry name" value="Winged helix' DNA-binding domain"/>
    <property type="match status" value="1"/>
</dbReference>
<sequence length="188" mass="20957">MSIRHGLLALLERGPRHGARLRAELEARTGAVWRLDVGQVCTALARLERDGLVVQQGRDPKGRVVYAISDAGRGEVRAWYARPVERTGPPRDELVIKLAMAFGASGVDVRAVVDVQRRHLREALREYTRLRCEALAEPPAHQDEVARLLVLEQRVLHTEAELLWLDHCVVRLQRLAGTAAAQPPPQLA</sequence>
<reference evidence="4" key="1">
    <citation type="journal article" date="2019" name="Int. J. Syst. Evol. Microbiol.">
        <title>The Global Catalogue of Microorganisms (GCM) 10K type strain sequencing project: providing services to taxonomists for standard genome sequencing and annotation.</title>
        <authorList>
            <consortium name="The Broad Institute Genomics Platform"/>
            <consortium name="The Broad Institute Genome Sequencing Center for Infectious Disease"/>
            <person name="Wu L."/>
            <person name="Ma J."/>
        </authorList>
    </citation>
    <scope>NUCLEOTIDE SEQUENCE [LARGE SCALE GENOMIC DNA]</scope>
    <source>
        <strain evidence="4">CGMCC 1.12470</strain>
    </source>
</reference>
<dbReference type="Pfam" id="PF10400">
    <property type="entry name" value="Vir_act_alpha_C"/>
    <property type="match status" value="1"/>
</dbReference>
<dbReference type="InterPro" id="IPR005149">
    <property type="entry name" value="Tscrpt_reg_PadR_N"/>
</dbReference>
<dbReference type="RefSeq" id="WP_381091003.1">
    <property type="nucleotide sequence ID" value="NZ_JBHUDX010000103.1"/>
</dbReference>
<feature type="domain" description="Transcription regulator PadR N-terminal" evidence="1">
    <location>
        <begin position="7"/>
        <end position="77"/>
    </location>
</feature>
<evidence type="ECO:0000313" key="3">
    <source>
        <dbReference type="EMBL" id="MFD1662763.1"/>
    </source>
</evidence>
<dbReference type="InterPro" id="IPR036390">
    <property type="entry name" value="WH_DNA-bd_sf"/>
</dbReference>
<accession>A0ABW4J0N0</accession>
<dbReference type="InterPro" id="IPR018309">
    <property type="entry name" value="Tscrpt_reg_PadR_C"/>
</dbReference>
<dbReference type="Gene3D" id="6.10.140.190">
    <property type="match status" value="1"/>
</dbReference>
<keyword evidence="4" id="KW-1185">Reference proteome</keyword>
<evidence type="ECO:0000259" key="1">
    <source>
        <dbReference type="Pfam" id="PF03551"/>
    </source>
</evidence>
<dbReference type="Pfam" id="PF03551">
    <property type="entry name" value="PadR"/>
    <property type="match status" value="1"/>
</dbReference>
<dbReference type="EMBL" id="JBHUDX010000103">
    <property type="protein sequence ID" value="MFD1662763.1"/>
    <property type="molecule type" value="Genomic_DNA"/>
</dbReference>
<comment type="caution">
    <text evidence="3">The sequence shown here is derived from an EMBL/GenBank/DDBJ whole genome shotgun (WGS) entry which is preliminary data.</text>
</comment>
<protein>
    <submittedName>
        <fullName evidence="3">PadR family transcriptional regulator</fullName>
    </submittedName>
</protein>
<gene>
    <name evidence="3" type="ORF">ACFSL4_32500</name>
</gene>
<dbReference type="Gene3D" id="1.10.10.10">
    <property type="entry name" value="Winged helix-like DNA-binding domain superfamily/Winged helix DNA-binding domain"/>
    <property type="match status" value="1"/>
</dbReference>
<name>A0ABW4J0N0_9ACTN</name>
<dbReference type="InterPro" id="IPR036388">
    <property type="entry name" value="WH-like_DNA-bd_sf"/>
</dbReference>
<proteinExistence type="predicted"/>